<dbReference type="Proteomes" id="UP000035681">
    <property type="component" value="Unplaced"/>
</dbReference>
<reference evidence="7" key="1">
    <citation type="submission" date="2015-08" db="UniProtKB">
        <authorList>
            <consortium name="WormBaseParasite"/>
        </authorList>
    </citation>
    <scope>IDENTIFICATION</scope>
</reference>
<organism evidence="7">
    <name type="scientific">Strongyloides stercoralis</name>
    <name type="common">Threadworm</name>
    <dbReference type="NCBI Taxonomy" id="6248"/>
    <lineage>
        <taxon>Eukaryota</taxon>
        <taxon>Metazoa</taxon>
        <taxon>Ecdysozoa</taxon>
        <taxon>Nematoda</taxon>
        <taxon>Chromadorea</taxon>
        <taxon>Rhabditida</taxon>
        <taxon>Tylenchina</taxon>
        <taxon>Panagrolaimomorpha</taxon>
        <taxon>Strongyloidoidea</taxon>
        <taxon>Strongyloididae</taxon>
        <taxon>Strongyloides</taxon>
    </lineage>
</organism>
<comment type="subcellular location">
    <subcellularLocation>
        <location evidence="1">Membrane</location>
    </subcellularLocation>
</comment>
<sequence length="377" mass="43352">MIHYYHYYSKNDTNHLEKHKESIKSKILTDDMLTSGKVKKEKKRLSLLDTFFICLKKIFYFVCPSLKTMDGINNNDMNVIEKSKRSRMAVGEEDLNDTTTAVNKTMPHPTIVVDIGEEKLRKLKNEIIETFKDESKKMIREELKMLKDIIDGKVKVVEKELYNLDKNCKNVGKKKEEVVIDYTIVNNLIEKAIQKYDSDKTELVDYALESTGGRIVKASGDKGHLNTWSSIIEMLMIFQKPSPRIVIQRNSLNLIPGNAWCFEGDTGYIVIGLSYEIYITSVTYEHIHLENSPSGDLSSAPKDLEIFGTDESSYLCHNGTSIGNFTYKISEPSVQTFKIVEKSEKRYPMVKVRVKSNYGASYTCLYRIRVHGRQNFN</sequence>
<keyword evidence="3" id="KW-1133">Transmembrane helix</keyword>
<feature type="domain" description="SUN" evidence="5">
    <location>
        <begin position="190"/>
        <end position="375"/>
    </location>
</feature>
<protein>
    <submittedName>
        <fullName evidence="7 8">SUN domain-containing protein</fullName>
    </submittedName>
</protein>
<evidence type="ECO:0000313" key="6">
    <source>
        <dbReference type="Proteomes" id="UP000035681"/>
    </source>
</evidence>
<evidence type="ECO:0000313" key="7">
    <source>
        <dbReference type="WBParaSite" id="SSTP_0000953100.1"/>
    </source>
</evidence>
<keyword evidence="6" id="KW-1185">Reference proteome</keyword>
<dbReference type="PANTHER" id="PTHR12911:SF8">
    <property type="entry name" value="KLAROID PROTEIN-RELATED"/>
    <property type="match status" value="1"/>
</dbReference>
<name>A0A0K0EJ82_STRER</name>
<dbReference type="GO" id="GO:0034993">
    <property type="term" value="C:meiotic nuclear membrane microtubule tethering complex"/>
    <property type="evidence" value="ECO:0007669"/>
    <property type="project" value="TreeGrafter"/>
</dbReference>
<dbReference type="InterPro" id="IPR012919">
    <property type="entry name" value="SUN_dom"/>
</dbReference>
<dbReference type="GO" id="GO:0043495">
    <property type="term" value="F:protein-membrane adaptor activity"/>
    <property type="evidence" value="ECO:0007669"/>
    <property type="project" value="TreeGrafter"/>
</dbReference>
<evidence type="ECO:0000313" key="8">
    <source>
        <dbReference type="WBParaSite" id="TCONS_00005382.p1"/>
    </source>
</evidence>
<dbReference type="AlphaFoldDB" id="A0A0K0EJ82"/>
<keyword evidence="2" id="KW-0812">Transmembrane</keyword>
<accession>A0A0K0EJ82</accession>
<dbReference type="Pfam" id="PF07738">
    <property type="entry name" value="Sad1_UNC"/>
    <property type="match status" value="1"/>
</dbReference>
<dbReference type="PROSITE" id="PS51469">
    <property type="entry name" value="SUN"/>
    <property type="match status" value="1"/>
</dbReference>
<evidence type="ECO:0000256" key="4">
    <source>
        <dbReference type="ARBA" id="ARBA00023136"/>
    </source>
</evidence>
<evidence type="ECO:0000256" key="1">
    <source>
        <dbReference type="ARBA" id="ARBA00004370"/>
    </source>
</evidence>
<dbReference type="WBParaSite" id="SSTP_0000953100.1">
    <property type="protein sequence ID" value="SSTP_0000953100.1"/>
    <property type="gene ID" value="SSTP_0000953100"/>
</dbReference>
<dbReference type="STRING" id="6248.A0A0K0EJ82"/>
<evidence type="ECO:0000256" key="2">
    <source>
        <dbReference type="ARBA" id="ARBA00022692"/>
    </source>
</evidence>
<evidence type="ECO:0000259" key="5">
    <source>
        <dbReference type="PROSITE" id="PS51469"/>
    </source>
</evidence>
<dbReference type="WBParaSite" id="TCONS_00005382.p1">
    <property type="protein sequence ID" value="TCONS_00005382.p1"/>
    <property type="gene ID" value="XLOC_003685"/>
</dbReference>
<keyword evidence="4" id="KW-0472">Membrane</keyword>
<dbReference type="InterPro" id="IPR045119">
    <property type="entry name" value="SUN1-5"/>
</dbReference>
<dbReference type="Gene3D" id="2.60.120.260">
    <property type="entry name" value="Galactose-binding domain-like"/>
    <property type="match status" value="1"/>
</dbReference>
<dbReference type="PANTHER" id="PTHR12911">
    <property type="entry name" value="SAD1/UNC-84-LIKE PROTEIN-RELATED"/>
    <property type="match status" value="1"/>
</dbReference>
<proteinExistence type="predicted"/>
<evidence type="ECO:0000256" key="3">
    <source>
        <dbReference type="ARBA" id="ARBA00022989"/>
    </source>
</evidence>